<feature type="transmembrane region" description="Helical" evidence="5">
    <location>
        <begin position="21"/>
        <end position="40"/>
    </location>
</feature>
<dbReference type="Proteomes" id="UP000321192">
    <property type="component" value="Unassembled WGS sequence"/>
</dbReference>
<reference evidence="9 11" key="3">
    <citation type="submission" date="2018-09" db="EMBL/GenBank/DDBJ databases">
        <title>Metagenome Assembled Genomes from an Advanced Water Purification Facility.</title>
        <authorList>
            <person name="Stamps B.W."/>
            <person name="Spear J.R."/>
        </authorList>
    </citation>
    <scope>NUCLEOTIDE SEQUENCE [LARGE SCALE GENOMIC DNA]</scope>
    <source>
        <strain evidence="9">Bin_27_1</strain>
    </source>
</reference>
<dbReference type="AlphaFoldDB" id="C4ZNY1"/>
<dbReference type="KEGG" id="tmz:Tmz1t_1988"/>
<dbReference type="InterPro" id="IPR003660">
    <property type="entry name" value="HAMP_dom"/>
</dbReference>
<evidence type="ECO:0000256" key="4">
    <source>
        <dbReference type="PROSITE-ProRule" id="PRU00284"/>
    </source>
</evidence>
<gene>
    <name evidence="8" type="ordered locus">Tmz1t_1988</name>
    <name evidence="9" type="ORF">E6Q80_24285</name>
</gene>
<dbReference type="eggNOG" id="COG0840">
    <property type="taxonomic scope" value="Bacteria"/>
</dbReference>
<dbReference type="PROSITE" id="PS50885">
    <property type="entry name" value="HAMP"/>
    <property type="match status" value="1"/>
</dbReference>
<dbReference type="Pfam" id="PF00672">
    <property type="entry name" value="HAMP"/>
    <property type="match status" value="1"/>
</dbReference>
<feature type="domain" description="Methyl-accepting transducer" evidence="6">
    <location>
        <begin position="402"/>
        <end position="638"/>
    </location>
</feature>
<keyword evidence="5" id="KW-0812">Transmembrane</keyword>
<dbReference type="GO" id="GO:0016020">
    <property type="term" value="C:membrane"/>
    <property type="evidence" value="ECO:0007669"/>
    <property type="project" value="UniProtKB-SubCell"/>
</dbReference>
<accession>A0A5C7S2E9</accession>
<dbReference type="GO" id="GO:0006935">
    <property type="term" value="P:chemotaxis"/>
    <property type="evidence" value="ECO:0007669"/>
    <property type="project" value="UniProtKB-ARBA"/>
</dbReference>
<keyword evidence="2 4" id="KW-0807">Transducer</keyword>
<dbReference type="GO" id="GO:0007165">
    <property type="term" value="P:signal transduction"/>
    <property type="evidence" value="ECO:0007669"/>
    <property type="project" value="UniProtKB-KW"/>
</dbReference>
<dbReference type="HOGENOM" id="CLU_000445_107_27_4"/>
<dbReference type="Pfam" id="PF00015">
    <property type="entry name" value="MCPsignal"/>
    <property type="match status" value="1"/>
</dbReference>
<dbReference type="Proteomes" id="UP000002186">
    <property type="component" value="Chromosome"/>
</dbReference>
<dbReference type="RefSeq" id="WP_012585304.1">
    <property type="nucleotide sequence ID" value="NC_011662.2"/>
</dbReference>
<evidence type="ECO:0000259" key="7">
    <source>
        <dbReference type="PROSITE" id="PS50885"/>
    </source>
</evidence>
<dbReference type="EMBL" id="SSFD01000412">
    <property type="protein sequence ID" value="TXH77703.1"/>
    <property type="molecule type" value="Genomic_DNA"/>
</dbReference>
<feature type="transmembrane region" description="Helical" evidence="5">
    <location>
        <begin position="326"/>
        <end position="347"/>
    </location>
</feature>
<reference evidence="8 10" key="2">
    <citation type="journal article" date="2012" name="Stand. Genomic Sci.">
        <title>Complete genome sequence of Thauera aminoaromatica strain MZ1T.</title>
        <authorList>
            <person name="Jiang K."/>
            <person name="Sanseverino J."/>
            <person name="Chauhan A."/>
            <person name="Lucas S."/>
            <person name="Copeland A."/>
            <person name="Lapidus A."/>
            <person name="Del Rio T.G."/>
            <person name="Dalin E."/>
            <person name="Tice H."/>
            <person name="Bruce D."/>
            <person name="Goodwin L."/>
            <person name="Pitluck S."/>
            <person name="Sims D."/>
            <person name="Brettin T."/>
            <person name="Detter J.C."/>
            <person name="Han C."/>
            <person name="Chang Y.J."/>
            <person name="Larimer F."/>
            <person name="Land M."/>
            <person name="Hauser L."/>
            <person name="Kyrpides N.C."/>
            <person name="Mikhailova N."/>
            <person name="Moser S."/>
            <person name="Jegier P."/>
            <person name="Close D."/>
            <person name="Debruyn J.M."/>
            <person name="Wang Y."/>
            <person name="Layton A.C."/>
            <person name="Allen M.S."/>
            <person name="Sayler G.S."/>
        </authorList>
    </citation>
    <scope>NUCLEOTIDE SEQUENCE [LARGE SCALE GENOMIC DNA]</scope>
    <source>
        <strain evidence="8 10">MZ1T</strain>
    </source>
</reference>
<dbReference type="CDD" id="cd06225">
    <property type="entry name" value="HAMP"/>
    <property type="match status" value="1"/>
</dbReference>
<dbReference type="OrthoDB" id="343520at2"/>
<comment type="similarity">
    <text evidence="3">Belongs to the methyl-accepting chemotaxis (MCP) protein family.</text>
</comment>
<proteinExistence type="inferred from homology"/>
<evidence type="ECO:0000256" key="1">
    <source>
        <dbReference type="ARBA" id="ARBA00004370"/>
    </source>
</evidence>
<keyword evidence="10" id="KW-1185">Reference proteome</keyword>
<evidence type="ECO:0000256" key="5">
    <source>
        <dbReference type="SAM" id="Phobius"/>
    </source>
</evidence>
<dbReference type="SUPFAM" id="SSF58104">
    <property type="entry name" value="Methyl-accepting chemotaxis protein (MCP) signaling domain"/>
    <property type="match status" value="1"/>
</dbReference>
<dbReference type="STRING" id="85643.Tmz1t_1988"/>
<evidence type="ECO:0000256" key="2">
    <source>
        <dbReference type="ARBA" id="ARBA00023224"/>
    </source>
</evidence>
<reference evidence="10" key="1">
    <citation type="submission" date="2009-05" db="EMBL/GenBank/DDBJ databases">
        <title>Complete sequence of chromosome of Thauera sp. MZ1T.</title>
        <authorList>
            <consortium name="US DOE Joint Genome Institute"/>
            <person name="Lucas S."/>
            <person name="Copeland A."/>
            <person name="Lapidus A."/>
            <person name="Glavina del Rio T."/>
            <person name="Dalin E."/>
            <person name="Tice H."/>
            <person name="Bruce D."/>
            <person name="Goodwin L."/>
            <person name="Pitluck S."/>
            <person name="Sims D."/>
            <person name="Brettin T."/>
            <person name="Detter J.C."/>
            <person name="Han C."/>
            <person name="Larimer F."/>
            <person name="Land M."/>
            <person name="Hauser L."/>
            <person name="Kyrpides N."/>
            <person name="Mikhailova N."/>
            <person name="Sayler G.S."/>
        </authorList>
    </citation>
    <scope>NUCLEOTIDE SEQUENCE [LARGE SCALE GENOMIC DNA]</scope>
    <source>
        <strain evidence="10">MZ1T</strain>
    </source>
</reference>
<organism evidence="8 10">
    <name type="scientific">Thauera aminoaromatica</name>
    <dbReference type="NCBI Taxonomy" id="164330"/>
    <lineage>
        <taxon>Bacteria</taxon>
        <taxon>Pseudomonadati</taxon>
        <taxon>Pseudomonadota</taxon>
        <taxon>Betaproteobacteria</taxon>
        <taxon>Rhodocyclales</taxon>
        <taxon>Zoogloeaceae</taxon>
        <taxon>Thauera</taxon>
    </lineage>
</organism>
<evidence type="ECO:0000313" key="8">
    <source>
        <dbReference type="EMBL" id="ACK54739.1"/>
    </source>
</evidence>
<accession>C4ZNY1</accession>
<dbReference type="SMART" id="SM00304">
    <property type="entry name" value="HAMP"/>
    <property type="match status" value="3"/>
</dbReference>
<dbReference type="EMBL" id="CP001281">
    <property type="protein sequence ID" value="ACK54739.1"/>
    <property type="molecule type" value="Genomic_DNA"/>
</dbReference>
<sequence length="674" mass="71809">MKILFQPAVRLLDRLSYPLKFGLIILVCAVASVILLAQIFTSLREEIRVTEREIAGLQLFDAGFGVILKTQQHRGLSAGVLGGSSELAPKREAKAAELRAALGALDAAIDGDAGWSGLRAGWQMQRAALVRLADSGLSMAGAENFRLHTETIAGLMRWLGELGDASGLSLDPEPASSNLLAPLLGALPELSERLGQLRARGTALSARRELARSDEHALVALLAEIGRAESAVLERLRRTAAANASLAASVDGMGREISEGVARVREATGKELLDQRFGLSSAAFFELVTGAIDTAVRNFDQVLRPEVGRLLEARRDRLNQRLQTQVAISAVGMLLAGYLFIGIYLAIVRSVRELSAGAQGFAAGDYRSRVQFSARDELAEVARQFNSMADHVAGLIRDIQTGAAHVGGAATEMSASARRVLEGSETQSDAASSVAAAVEEMTRGVDGIAHHASTAQQLAEDSGRLSQEGRSVMEQSVAEMERIAEAVDLSSEAIRELGEKSRQINAIVDSIRDIADQTNLLALNAAIEAARAGETGRGFAVVADEVRKLAERTSLATREIGGMVAAIQQGTERAVDTMQQGVQRVRDGVEMSNRAGSSMAQISAGADQVLTAVREISTALHEQSLASNDIARNIERIADMTEHNSVTVRETAATAETLEQLAGTLREQASRFRV</sequence>
<evidence type="ECO:0000256" key="3">
    <source>
        <dbReference type="ARBA" id="ARBA00029447"/>
    </source>
</evidence>
<comment type="subcellular location">
    <subcellularLocation>
        <location evidence="1">Membrane</location>
    </subcellularLocation>
</comment>
<dbReference type="FunFam" id="1.10.287.950:FF:000001">
    <property type="entry name" value="Methyl-accepting chemotaxis sensory transducer"/>
    <property type="match status" value="1"/>
</dbReference>
<dbReference type="PANTHER" id="PTHR32089">
    <property type="entry name" value="METHYL-ACCEPTING CHEMOTAXIS PROTEIN MCPB"/>
    <property type="match status" value="1"/>
</dbReference>
<evidence type="ECO:0000313" key="10">
    <source>
        <dbReference type="Proteomes" id="UP000002186"/>
    </source>
</evidence>
<feature type="domain" description="HAMP" evidence="7">
    <location>
        <begin position="345"/>
        <end position="397"/>
    </location>
</feature>
<keyword evidence="5" id="KW-0472">Membrane</keyword>
<dbReference type="PROSITE" id="PS50111">
    <property type="entry name" value="CHEMOTAXIS_TRANSDUC_2"/>
    <property type="match status" value="1"/>
</dbReference>
<dbReference type="CDD" id="cd11386">
    <property type="entry name" value="MCP_signal"/>
    <property type="match status" value="1"/>
</dbReference>
<dbReference type="PANTHER" id="PTHR32089:SF112">
    <property type="entry name" value="LYSOZYME-LIKE PROTEIN-RELATED"/>
    <property type="match status" value="1"/>
</dbReference>
<evidence type="ECO:0000313" key="9">
    <source>
        <dbReference type="EMBL" id="TXH77703.1"/>
    </source>
</evidence>
<name>C4ZNY1_THASP</name>
<keyword evidence="5" id="KW-1133">Transmembrane helix</keyword>
<evidence type="ECO:0000313" key="11">
    <source>
        <dbReference type="Proteomes" id="UP000321192"/>
    </source>
</evidence>
<protein>
    <submittedName>
        <fullName evidence="9">Methyl-accepting chemotaxis protein</fullName>
    </submittedName>
    <submittedName>
        <fullName evidence="8">Methyl-accepting chemotaxis sensory transducer</fullName>
    </submittedName>
</protein>
<evidence type="ECO:0000259" key="6">
    <source>
        <dbReference type="PROSITE" id="PS50111"/>
    </source>
</evidence>
<dbReference type="InterPro" id="IPR004089">
    <property type="entry name" value="MCPsignal_dom"/>
</dbReference>
<dbReference type="SMART" id="SM00283">
    <property type="entry name" value="MA"/>
    <property type="match status" value="1"/>
</dbReference>
<dbReference type="Gene3D" id="1.10.287.950">
    <property type="entry name" value="Methyl-accepting chemotaxis protein"/>
    <property type="match status" value="1"/>
</dbReference>